<proteinExistence type="inferred from homology"/>
<dbReference type="Proteomes" id="UP001181355">
    <property type="component" value="Chromosome"/>
</dbReference>
<evidence type="ECO:0000256" key="1">
    <source>
        <dbReference type="ARBA" id="ARBA00022618"/>
    </source>
</evidence>
<evidence type="ECO:0000256" key="9">
    <source>
        <dbReference type="SAM" id="MobiDB-lite"/>
    </source>
</evidence>
<dbReference type="PANTHER" id="PTHR30329">
    <property type="entry name" value="STATOR ELEMENT OF FLAGELLAR MOTOR COMPLEX"/>
    <property type="match status" value="1"/>
</dbReference>
<dbReference type="Pfam" id="PF00691">
    <property type="entry name" value="OmpA"/>
    <property type="match status" value="1"/>
</dbReference>
<dbReference type="EMBL" id="CP133720">
    <property type="protein sequence ID" value="WMW79765.1"/>
    <property type="molecule type" value="Genomic_DNA"/>
</dbReference>
<organism evidence="12 13">
    <name type="scientific">Undibacterium cyanobacteriorum</name>
    <dbReference type="NCBI Taxonomy" id="3073561"/>
    <lineage>
        <taxon>Bacteria</taxon>
        <taxon>Pseudomonadati</taxon>
        <taxon>Pseudomonadota</taxon>
        <taxon>Betaproteobacteria</taxon>
        <taxon>Burkholderiales</taxon>
        <taxon>Oxalobacteraceae</taxon>
        <taxon>Undibacterium</taxon>
    </lineage>
</organism>
<keyword evidence="7 8" id="KW-0131">Cell cycle</keyword>
<dbReference type="SUPFAM" id="SSF103088">
    <property type="entry name" value="OmpA-like"/>
    <property type="match status" value="1"/>
</dbReference>
<comment type="subcellular location">
    <subcellularLocation>
        <location evidence="8">Cell outer membrane</location>
        <topology evidence="8">Lipid-anchor</topology>
    </subcellularLocation>
</comment>
<sequence length="175" mass="19318">MRFTTVSKTLAMMIASVALLSACSTPIKEEPKPVPVVEKPMVKEEPKPEVKTVKADVVDTTNGPQGVKTEVFFDYDKYDIKDEYKPVIEGHAKFLVANPNRSILVQGNTDERGGREYNIALGQKRAEAVRKALALLGVKEAQVEAVSLGKDKPRATGSDEASWAQNRRSDIIYKK</sequence>
<dbReference type="InterPro" id="IPR050330">
    <property type="entry name" value="Bact_OuterMem_StrucFunc"/>
</dbReference>
<accession>A0ABY9RHK7</accession>
<dbReference type="Gene3D" id="3.30.1330.60">
    <property type="entry name" value="OmpA-like domain"/>
    <property type="match status" value="1"/>
</dbReference>
<keyword evidence="3 8" id="KW-0472">Membrane</keyword>
<comment type="function">
    <text evidence="8">Part of the Tol-Pal system, which plays a role in outer membrane invagination during cell division and is important for maintaining outer membrane integrity.</text>
</comment>
<dbReference type="CDD" id="cd07185">
    <property type="entry name" value="OmpA_C-like"/>
    <property type="match status" value="1"/>
</dbReference>
<name>A0ABY9RHK7_9BURK</name>
<reference evidence="12" key="1">
    <citation type="submission" date="2023-09" db="EMBL/GenBank/DDBJ databases">
        <title>Undibacterium sp. 20NA77.5 isolated from freshwater.</title>
        <authorList>
            <person name="Le V."/>
            <person name="Ko S.-R."/>
            <person name="Ahn C.-Y."/>
            <person name="Oh H.-M."/>
        </authorList>
    </citation>
    <scope>NUCLEOTIDE SEQUENCE</scope>
    <source>
        <strain evidence="12">20NA77.5</strain>
    </source>
</reference>
<evidence type="ECO:0000256" key="4">
    <source>
        <dbReference type="ARBA" id="ARBA00023139"/>
    </source>
</evidence>
<dbReference type="InterPro" id="IPR006690">
    <property type="entry name" value="OMPA-like_CS"/>
</dbReference>
<dbReference type="PROSITE" id="PS51123">
    <property type="entry name" value="OMPA_2"/>
    <property type="match status" value="1"/>
</dbReference>
<feature type="region of interest" description="Disordered" evidence="9">
    <location>
        <begin position="147"/>
        <end position="169"/>
    </location>
</feature>
<comment type="subunit">
    <text evidence="8">The Tol-Pal system is composed of five core proteins: the inner membrane proteins TolA, TolQ and TolR, the periplasmic protein TolB and the outer membrane protein Pal. They form a network linking the inner and outer membranes and the peptidoglycan layer.</text>
</comment>
<evidence type="ECO:0000256" key="6">
    <source>
        <dbReference type="ARBA" id="ARBA00023288"/>
    </source>
</evidence>
<evidence type="ECO:0000256" key="2">
    <source>
        <dbReference type="ARBA" id="ARBA00022729"/>
    </source>
</evidence>
<dbReference type="PANTHER" id="PTHR30329:SF21">
    <property type="entry name" value="LIPOPROTEIN YIAD-RELATED"/>
    <property type="match status" value="1"/>
</dbReference>
<dbReference type="InterPro" id="IPR014169">
    <property type="entry name" value="Pal_lipo_C"/>
</dbReference>
<dbReference type="PRINTS" id="PR01021">
    <property type="entry name" value="OMPADOMAIN"/>
</dbReference>
<evidence type="ECO:0000259" key="11">
    <source>
        <dbReference type="PROSITE" id="PS51123"/>
    </source>
</evidence>
<dbReference type="InterPro" id="IPR036737">
    <property type="entry name" value="OmpA-like_sf"/>
</dbReference>
<keyword evidence="13" id="KW-1185">Reference proteome</keyword>
<feature type="signal peptide" evidence="10">
    <location>
        <begin position="1"/>
        <end position="21"/>
    </location>
</feature>
<keyword evidence="5 8" id="KW-0998">Cell outer membrane</keyword>
<dbReference type="PROSITE" id="PS51257">
    <property type="entry name" value="PROKAR_LIPOPROTEIN"/>
    <property type="match status" value="1"/>
</dbReference>
<dbReference type="InterPro" id="IPR006664">
    <property type="entry name" value="OMP_bac"/>
</dbReference>
<keyword evidence="6 8" id="KW-0449">Lipoprotein</keyword>
<feature type="domain" description="OmpA-like" evidence="11">
    <location>
        <begin position="60"/>
        <end position="175"/>
    </location>
</feature>
<keyword evidence="4 8" id="KW-0564">Palmitate</keyword>
<evidence type="ECO:0000256" key="10">
    <source>
        <dbReference type="SAM" id="SignalP"/>
    </source>
</evidence>
<evidence type="ECO:0000256" key="5">
    <source>
        <dbReference type="ARBA" id="ARBA00023237"/>
    </source>
</evidence>
<gene>
    <name evidence="8 12" type="primary">pal</name>
    <name evidence="12" type="ORF">RF679_14040</name>
</gene>
<keyword evidence="2 8" id="KW-0732">Signal</keyword>
<evidence type="ECO:0000313" key="12">
    <source>
        <dbReference type="EMBL" id="WMW79765.1"/>
    </source>
</evidence>
<comment type="similarity">
    <text evidence="8">Belongs to the Pal lipoprotein family.</text>
</comment>
<keyword evidence="1 8" id="KW-0132">Cell division</keyword>
<evidence type="ECO:0000256" key="8">
    <source>
        <dbReference type="HAMAP-Rule" id="MF_02204"/>
    </source>
</evidence>
<dbReference type="HAMAP" id="MF_02204">
    <property type="entry name" value="Pal"/>
    <property type="match status" value="1"/>
</dbReference>
<dbReference type="RefSeq" id="WP_309481260.1">
    <property type="nucleotide sequence ID" value="NZ_CP133720.1"/>
</dbReference>
<dbReference type="InterPro" id="IPR006665">
    <property type="entry name" value="OmpA-like"/>
</dbReference>
<dbReference type="PROSITE" id="PS01068">
    <property type="entry name" value="OMPA_1"/>
    <property type="match status" value="1"/>
</dbReference>
<evidence type="ECO:0000313" key="13">
    <source>
        <dbReference type="Proteomes" id="UP001181355"/>
    </source>
</evidence>
<protein>
    <recommendedName>
        <fullName evidence="8">Peptidoglycan-associated lipoprotein</fullName>
        <shortName evidence="8">PAL</shortName>
    </recommendedName>
</protein>
<feature type="chain" id="PRO_5046094926" description="Peptidoglycan-associated lipoprotein" evidence="10">
    <location>
        <begin position="22"/>
        <end position="175"/>
    </location>
</feature>
<evidence type="ECO:0000256" key="3">
    <source>
        <dbReference type="ARBA" id="ARBA00023136"/>
    </source>
</evidence>
<evidence type="ECO:0000256" key="7">
    <source>
        <dbReference type="ARBA" id="ARBA00023306"/>
    </source>
</evidence>
<dbReference type="InterPro" id="IPR039001">
    <property type="entry name" value="Pal"/>
</dbReference>
<dbReference type="NCBIfam" id="TIGR02802">
    <property type="entry name" value="Pal_lipo"/>
    <property type="match status" value="1"/>
</dbReference>